<feature type="binding site" evidence="19">
    <location>
        <position position="63"/>
    </location>
    <ligand>
        <name>GTP</name>
        <dbReference type="ChEBI" id="CHEBI:37565"/>
    </ligand>
</feature>
<sequence length="193" mass="21599">MISLITGGVRSGKSRFAASYAAHLGQSALYVATATIGDEEMRQRIEQHRAERARSAFPWLTVEEPFDLCGLLDKWKGEPPIINRETVILVDCLTLWLSNWLLRYEHERPVENVTRLIGELTDTVKTFPGTVLLVSNEVGYGVVPDHLLGRQFRDLAGILNQQVASISDQVFLVTAGIPIEIKSRAYRFDTGCQ</sequence>
<comment type="catalytic activity">
    <reaction evidence="1">
        <text>adenosylcob(III)inamide + ATP = adenosylcob(III)inamide phosphate + ADP + H(+)</text>
        <dbReference type="Rhea" id="RHEA:15769"/>
        <dbReference type="ChEBI" id="CHEBI:2480"/>
        <dbReference type="ChEBI" id="CHEBI:15378"/>
        <dbReference type="ChEBI" id="CHEBI:30616"/>
        <dbReference type="ChEBI" id="CHEBI:58502"/>
        <dbReference type="ChEBI" id="CHEBI:456216"/>
        <dbReference type="EC" id="2.7.1.156"/>
    </reaction>
</comment>
<evidence type="ECO:0000256" key="18">
    <source>
        <dbReference type="PIRSR" id="PIRSR006135-1"/>
    </source>
</evidence>
<dbReference type="AlphaFoldDB" id="M8ED42"/>
<evidence type="ECO:0000256" key="2">
    <source>
        <dbReference type="ARBA" id="ARBA00000711"/>
    </source>
</evidence>
<keyword evidence="15 19" id="KW-0342">GTP-binding</keyword>
<dbReference type="NCBIfam" id="NF004469">
    <property type="entry name" value="PRK05800.1"/>
    <property type="match status" value="1"/>
</dbReference>
<feature type="binding site" evidence="19">
    <location>
        <begin position="7"/>
        <end position="14"/>
    </location>
    <ligand>
        <name>GTP</name>
        <dbReference type="ChEBI" id="CHEBI:37565"/>
    </ligand>
</feature>
<dbReference type="GO" id="GO:0005524">
    <property type="term" value="F:ATP binding"/>
    <property type="evidence" value="ECO:0007669"/>
    <property type="project" value="UniProtKB-KW"/>
</dbReference>
<evidence type="ECO:0000256" key="1">
    <source>
        <dbReference type="ARBA" id="ARBA00000312"/>
    </source>
</evidence>
<evidence type="ECO:0000256" key="4">
    <source>
        <dbReference type="ARBA" id="ARBA00003889"/>
    </source>
</evidence>
<evidence type="ECO:0000256" key="17">
    <source>
        <dbReference type="ARBA" id="ARBA00030571"/>
    </source>
</evidence>
<evidence type="ECO:0000256" key="9">
    <source>
        <dbReference type="ARBA" id="ARBA00012523"/>
    </source>
</evidence>
<dbReference type="EC" id="2.7.7.62" evidence="9"/>
<evidence type="ECO:0000256" key="16">
    <source>
        <dbReference type="ARBA" id="ARBA00029570"/>
    </source>
</evidence>
<dbReference type="STRING" id="1300222.I532_05390"/>
<protein>
    <recommendedName>
        <fullName evidence="16">Adenosylcobinamide kinase</fullName>
        <ecNumber evidence="8">2.7.1.156</ecNumber>
        <ecNumber evidence="9">2.7.7.62</ecNumber>
    </recommendedName>
    <alternativeName>
        <fullName evidence="17">Adenosylcobinamide-phosphate guanylyltransferase</fullName>
    </alternativeName>
</protein>
<comment type="catalytic activity">
    <reaction evidence="3">
        <text>adenosylcob(III)inamide + GTP = adenosylcob(III)inamide phosphate + GDP + H(+)</text>
        <dbReference type="Rhea" id="RHEA:15765"/>
        <dbReference type="ChEBI" id="CHEBI:2480"/>
        <dbReference type="ChEBI" id="CHEBI:15378"/>
        <dbReference type="ChEBI" id="CHEBI:37565"/>
        <dbReference type="ChEBI" id="CHEBI:58189"/>
        <dbReference type="ChEBI" id="CHEBI:58502"/>
        <dbReference type="EC" id="2.7.1.156"/>
    </reaction>
</comment>
<feature type="binding site" evidence="19">
    <location>
        <begin position="49"/>
        <end position="52"/>
    </location>
    <ligand>
        <name>GTP</name>
        <dbReference type="ChEBI" id="CHEBI:37565"/>
    </ligand>
</feature>
<organism evidence="20 21">
    <name type="scientific">Brevibacillus borstelensis AK1</name>
    <dbReference type="NCBI Taxonomy" id="1300222"/>
    <lineage>
        <taxon>Bacteria</taxon>
        <taxon>Bacillati</taxon>
        <taxon>Bacillota</taxon>
        <taxon>Bacilli</taxon>
        <taxon>Bacillales</taxon>
        <taxon>Paenibacillaceae</taxon>
        <taxon>Brevibacillus</taxon>
    </lineage>
</organism>
<comment type="similarity">
    <text evidence="7">Belongs to the CobU/CobP family.</text>
</comment>
<dbReference type="PIRSF" id="PIRSF006135">
    <property type="entry name" value="CobU"/>
    <property type="match status" value="1"/>
</dbReference>
<dbReference type="GO" id="GO:0009236">
    <property type="term" value="P:cobalamin biosynthetic process"/>
    <property type="evidence" value="ECO:0007669"/>
    <property type="project" value="UniProtKB-UniPathway"/>
</dbReference>
<evidence type="ECO:0000256" key="11">
    <source>
        <dbReference type="ARBA" id="ARBA00022679"/>
    </source>
</evidence>
<keyword evidence="11 20" id="KW-0808">Transferase</keyword>
<evidence type="ECO:0000313" key="20">
    <source>
        <dbReference type="EMBL" id="EMT53420.1"/>
    </source>
</evidence>
<dbReference type="InterPro" id="IPR003203">
    <property type="entry name" value="CobU/CobP"/>
</dbReference>
<dbReference type="EC" id="2.7.1.156" evidence="8"/>
<evidence type="ECO:0000256" key="5">
    <source>
        <dbReference type="ARBA" id="ARBA00004692"/>
    </source>
</evidence>
<accession>M8ED42</accession>
<evidence type="ECO:0000256" key="13">
    <source>
        <dbReference type="ARBA" id="ARBA00022777"/>
    </source>
</evidence>
<keyword evidence="13 20" id="KW-0418">Kinase</keyword>
<dbReference type="Pfam" id="PF02283">
    <property type="entry name" value="CobU"/>
    <property type="match status" value="1"/>
</dbReference>
<dbReference type="PATRIC" id="fig|1300222.3.peg.1105"/>
<comment type="caution">
    <text evidence="20">The sequence shown here is derived from an EMBL/GenBank/DDBJ whole genome shotgun (WGS) entry which is preliminary data.</text>
</comment>
<dbReference type="GO" id="GO:0043752">
    <property type="term" value="F:adenosylcobinamide kinase activity"/>
    <property type="evidence" value="ECO:0007669"/>
    <property type="project" value="UniProtKB-EC"/>
</dbReference>
<gene>
    <name evidence="20" type="ORF">I532_05390</name>
</gene>
<keyword evidence="10" id="KW-0169">Cobalamin biosynthesis</keyword>
<evidence type="ECO:0000256" key="6">
    <source>
        <dbReference type="ARBA" id="ARBA00005159"/>
    </source>
</evidence>
<dbReference type="PANTHER" id="PTHR34848:SF1">
    <property type="entry name" value="BIFUNCTIONAL ADENOSYLCOBALAMIN BIOSYNTHESIS PROTEIN COBU"/>
    <property type="match status" value="1"/>
</dbReference>
<dbReference type="GO" id="GO:0008820">
    <property type="term" value="F:cobinamide phosphate guanylyltransferase activity"/>
    <property type="evidence" value="ECO:0007669"/>
    <property type="project" value="UniProtKB-EC"/>
</dbReference>
<dbReference type="PANTHER" id="PTHR34848">
    <property type="match status" value="1"/>
</dbReference>
<evidence type="ECO:0000256" key="7">
    <source>
        <dbReference type="ARBA" id="ARBA00007490"/>
    </source>
</evidence>
<dbReference type="OrthoDB" id="9799422at2"/>
<evidence type="ECO:0000256" key="3">
    <source>
        <dbReference type="ARBA" id="ARBA00001522"/>
    </source>
</evidence>
<feature type="binding site" evidence="19">
    <location>
        <position position="91"/>
    </location>
    <ligand>
        <name>GTP</name>
        <dbReference type="ChEBI" id="CHEBI:37565"/>
    </ligand>
</feature>
<comment type="pathway">
    <text evidence="6">Cofactor biosynthesis; adenosylcobalamin biosynthesis; adenosylcobalamin from cob(II)yrinate a,c-diamide: step 5/7.</text>
</comment>
<evidence type="ECO:0000313" key="21">
    <source>
        <dbReference type="Proteomes" id="UP000012081"/>
    </source>
</evidence>
<dbReference type="EMBL" id="APBN01000002">
    <property type="protein sequence ID" value="EMT53420.1"/>
    <property type="molecule type" value="Genomic_DNA"/>
</dbReference>
<dbReference type="GeneID" id="89499919"/>
<evidence type="ECO:0000256" key="10">
    <source>
        <dbReference type="ARBA" id="ARBA00022573"/>
    </source>
</evidence>
<feature type="binding site" evidence="19">
    <location>
        <begin position="32"/>
        <end position="34"/>
    </location>
    <ligand>
        <name>GTP</name>
        <dbReference type="ChEBI" id="CHEBI:37565"/>
    </ligand>
</feature>
<name>M8ED42_9BACL</name>
<dbReference type="SUPFAM" id="SSF52540">
    <property type="entry name" value="P-loop containing nucleoside triphosphate hydrolases"/>
    <property type="match status" value="1"/>
</dbReference>
<keyword evidence="14" id="KW-0067">ATP-binding</keyword>
<reference evidence="20 21" key="1">
    <citation type="submission" date="2013-03" db="EMBL/GenBank/DDBJ databases">
        <title>Assembly of a new bacterial strain Brevibacillus borstelensis AK1.</title>
        <authorList>
            <person name="Rajan I."/>
            <person name="PoliReddy D."/>
            <person name="Sugumar T."/>
            <person name="Rathinam K."/>
            <person name="Alqarawi S."/>
            <person name="Khalil A.B."/>
            <person name="Sivakumar N."/>
        </authorList>
    </citation>
    <scope>NUCLEOTIDE SEQUENCE [LARGE SCALE GENOMIC DNA]</scope>
    <source>
        <strain evidence="20 21">AK1</strain>
    </source>
</reference>
<comment type="catalytic activity">
    <reaction evidence="2">
        <text>adenosylcob(III)inamide phosphate + GTP + H(+) = adenosylcob(III)inamide-GDP + diphosphate</text>
        <dbReference type="Rhea" id="RHEA:22712"/>
        <dbReference type="ChEBI" id="CHEBI:15378"/>
        <dbReference type="ChEBI" id="CHEBI:33019"/>
        <dbReference type="ChEBI" id="CHEBI:37565"/>
        <dbReference type="ChEBI" id="CHEBI:58502"/>
        <dbReference type="ChEBI" id="CHEBI:60487"/>
        <dbReference type="EC" id="2.7.7.62"/>
    </reaction>
</comment>
<evidence type="ECO:0000256" key="19">
    <source>
        <dbReference type="PIRSR" id="PIRSR006135-2"/>
    </source>
</evidence>
<dbReference type="RefSeq" id="WP_003386884.1">
    <property type="nucleotide sequence ID" value="NZ_APBN01000002.1"/>
</dbReference>
<dbReference type="CDD" id="cd00544">
    <property type="entry name" value="CobU"/>
    <property type="match status" value="1"/>
</dbReference>
<evidence type="ECO:0000256" key="15">
    <source>
        <dbReference type="ARBA" id="ARBA00023134"/>
    </source>
</evidence>
<evidence type="ECO:0000256" key="12">
    <source>
        <dbReference type="ARBA" id="ARBA00022741"/>
    </source>
</evidence>
<dbReference type="Proteomes" id="UP000012081">
    <property type="component" value="Unassembled WGS sequence"/>
</dbReference>
<dbReference type="Gene3D" id="3.40.50.300">
    <property type="entry name" value="P-loop containing nucleotide triphosphate hydrolases"/>
    <property type="match status" value="1"/>
</dbReference>
<dbReference type="UniPathway" id="UPA00148">
    <property type="reaction ID" value="UER00236"/>
</dbReference>
<comment type="function">
    <text evidence="4">Catalyzes ATP-dependent phosphorylation of adenosylcobinamide and addition of GMP to adenosylcobinamide phosphate.</text>
</comment>
<dbReference type="GO" id="GO:0005525">
    <property type="term" value="F:GTP binding"/>
    <property type="evidence" value="ECO:0007669"/>
    <property type="project" value="UniProtKB-KW"/>
</dbReference>
<keyword evidence="20" id="KW-0548">Nucleotidyltransferase</keyword>
<feature type="active site" description="GMP-histidine intermediate" evidence="18">
    <location>
        <position position="48"/>
    </location>
</feature>
<keyword evidence="12 19" id="KW-0547">Nucleotide-binding</keyword>
<evidence type="ECO:0000256" key="8">
    <source>
        <dbReference type="ARBA" id="ARBA00012016"/>
    </source>
</evidence>
<keyword evidence="21" id="KW-1185">Reference proteome</keyword>
<proteinExistence type="inferred from homology"/>
<comment type="pathway">
    <text evidence="5">Cofactor biosynthesis; adenosylcobalamin biosynthesis; adenosylcobalamin from cob(II)yrinate a,c-diamide: step 6/7.</text>
</comment>
<dbReference type="InterPro" id="IPR027417">
    <property type="entry name" value="P-loop_NTPase"/>
</dbReference>
<evidence type="ECO:0000256" key="14">
    <source>
        <dbReference type="ARBA" id="ARBA00022840"/>
    </source>
</evidence>